<evidence type="ECO:0000256" key="9">
    <source>
        <dbReference type="PROSITE-ProRule" id="PRU00703"/>
    </source>
</evidence>
<dbReference type="PANTHER" id="PTHR43099">
    <property type="entry name" value="UPF0053 PROTEIN YRKA"/>
    <property type="match status" value="1"/>
</dbReference>
<dbReference type="Pfam" id="PF03471">
    <property type="entry name" value="CorC_HlyC"/>
    <property type="match status" value="1"/>
</dbReference>
<evidence type="ECO:0000256" key="1">
    <source>
        <dbReference type="ARBA" id="ARBA00004651"/>
    </source>
</evidence>
<evidence type="ECO:0000313" key="15">
    <source>
        <dbReference type="Proteomes" id="UP000624325"/>
    </source>
</evidence>
<evidence type="ECO:0000259" key="13">
    <source>
        <dbReference type="PROSITE" id="PS51846"/>
    </source>
</evidence>
<evidence type="ECO:0000256" key="10">
    <source>
        <dbReference type="PROSITE-ProRule" id="PRU01193"/>
    </source>
</evidence>
<evidence type="ECO:0000256" key="2">
    <source>
        <dbReference type="ARBA" id="ARBA00006337"/>
    </source>
</evidence>
<keyword evidence="8 10" id="KW-0472">Membrane</keyword>
<keyword evidence="6 10" id="KW-1133">Transmembrane helix</keyword>
<feature type="domain" description="CBS" evidence="12">
    <location>
        <begin position="284"/>
        <end position="341"/>
    </location>
</feature>
<protein>
    <submittedName>
        <fullName evidence="14">Membrane protein</fullName>
    </submittedName>
</protein>
<comment type="similarity">
    <text evidence="2">Belongs to the UPF0053 family.</text>
</comment>
<keyword evidence="4 10" id="KW-0812">Transmembrane</keyword>
<comment type="subcellular location">
    <subcellularLocation>
        <location evidence="1">Cell membrane</location>
        <topology evidence="1">Multi-pass membrane protein</topology>
    </subcellularLocation>
</comment>
<evidence type="ECO:0000256" key="8">
    <source>
        <dbReference type="ARBA" id="ARBA00023136"/>
    </source>
</evidence>
<evidence type="ECO:0000256" key="6">
    <source>
        <dbReference type="ARBA" id="ARBA00022989"/>
    </source>
</evidence>
<proteinExistence type="inferred from homology"/>
<evidence type="ECO:0000256" key="4">
    <source>
        <dbReference type="ARBA" id="ARBA00022692"/>
    </source>
</evidence>
<organism evidence="14 15">
    <name type="scientific">Asanoa iriomotensis</name>
    <dbReference type="NCBI Taxonomy" id="234613"/>
    <lineage>
        <taxon>Bacteria</taxon>
        <taxon>Bacillati</taxon>
        <taxon>Actinomycetota</taxon>
        <taxon>Actinomycetes</taxon>
        <taxon>Micromonosporales</taxon>
        <taxon>Micromonosporaceae</taxon>
        <taxon>Asanoa</taxon>
    </lineage>
</organism>
<dbReference type="InterPro" id="IPR044751">
    <property type="entry name" value="Ion_transp-like_CBS"/>
</dbReference>
<dbReference type="Gene3D" id="3.10.580.10">
    <property type="entry name" value="CBS-domain"/>
    <property type="match status" value="1"/>
</dbReference>
<gene>
    <name evidence="14" type="ORF">Air01nite_72500</name>
</gene>
<keyword evidence="5" id="KW-0677">Repeat</keyword>
<sequence>MILAGLALIVVLTVATGFFVAQEFAYVAVDRSKLRAEAEAGDAAAERALRVTSRLSFMLSGAQLGITVTALLAGYFAEPYIGEGVADLIGLTGASEAVTATISVIIALSVATVIQMVVGELAPKNLAIAKPETLARALSRSTLAYLKMVGPLIKLFDATSNRLLRAVGIEPVEELPQGATTEDLDRIIESSRESGVLDADTSRLLDRGLDFRTRTAGDAMIPRVDVVTVNADDPAVRVVQLLDRGHTRFPVLGTAVDDVRGIVAVADVVEVDPADRGKVEVGTLAAPALLVPESLPLPVVLERLRAEHRQLAIVIDEYGGFAGVISLEDIAEELVGEIHDEDDLPEPAARRRPDGAWSLPGRWRLDEVAEATGLVLPSSPNYDTLSGLVLQRLGRVPSPGDEVVADLPPVLTPEGEPVSPGQARLRVESVRRHVPDEVSMTVVGA</sequence>
<evidence type="ECO:0000256" key="3">
    <source>
        <dbReference type="ARBA" id="ARBA00022475"/>
    </source>
</evidence>
<dbReference type="InterPro" id="IPR000644">
    <property type="entry name" value="CBS_dom"/>
</dbReference>
<evidence type="ECO:0000259" key="12">
    <source>
        <dbReference type="PROSITE" id="PS51371"/>
    </source>
</evidence>
<dbReference type="SMART" id="SM00116">
    <property type="entry name" value="CBS"/>
    <property type="match status" value="2"/>
</dbReference>
<dbReference type="InterPro" id="IPR051676">
    <property type="entry name" value="UPF0053_domain"/>
</dbReference>
<dbReference type="InterPro" id="IPR036318">
    <property type="entry name" value="FAD-bd_PCMH-like_sf"/>
</dbReference>
<dbReference type="InterPro" id="IPR046342">
    <property type="entry name" value="CBS_dom_sf"/>
</dbReference>
<keyword evidence="15" id="KW-1185">Reference proteome</keyword>
<keyword evidence="7 9" id="KW-0129">CBS domain</keyword>
<dbReference type="SUPFAM" id="SSF54631">
    <property type="entry name" value="CBS-domain pair"/>
    <property type="match status" value="1"/>
</dbReference>
<dbReference type="PROSITE" id="PS51846">
    <property type="entry name" value="CNNM"/>
    <property type="match status" value="1"/>
</dbReference>
<dbReference type="SUPFAM" id="SSF56176">
    <property type="entry name" value="FAD-binding/transporter-associated domain-like"/>
    <property type="match status" value="1"/>
</dbReference>
<evidence type="ECO:0000313" key="14">
    <source>
        <dbReference type="EMBL" id="GIF61155.1"/>
    </source>
</evidence>
<evidence type="ECO:0000256" key="11">
    <source>
        <dbReference type="SAM" id="Phobius"/>
    </source>
</evidence>
<dbReference type="EMBL" id="BONC01000090">
    <property type="protein sequence ID" value="GIF61155.1"/>
    <property type="molecule type" value="Genomic_DNA"/>
</dbReference>
<reference evidence="14 15" key="1">
    <citation type="submission" date="2021-01" db="EMBL/GenBank/DDBJ databases">
        <title>Whole genome shotgun sequence of Asanoa iriomotensis NBRC 100142.</title>
        <authorList>
            <person name="Komaki H."/>
            <person name="Tamura T."/>
        </authorList>
    </citation>
    <scope>NUCLEOTIDE SEQUENCE [LARGE SCALE GENOMIC DNA]</scope>
    <source>
        <strain evidence="14 15">NBRC 100142</strain>
    </source>
</reference>
<dbReference type="Pfam" id="PF01595">
    <property type="entry name" value="CNNM"/>
    <property type="match status" value="1"/>
</dbReference>
<dbReference type="PANTHER" id="PTHR43099:SF6">
    <property type="entry name" value="UPF0053 PROTEIN RV1842C"/>
    <property type="match status" value="1"/>
</dbReference>
<comment type="caution">
    <text evidence="14">The sequence shown here is derived from an EMBL/GenBank/DDBJ whole genome shotgun (WGS) entry which is preliminary data.</text>
</comment>
<dbReference type="InterPro" id="IPR005170">
    <property type="entry name" value="Transptr-assoc_dom"/>
</dbReference>
<feature type="domain" description="CBS" evidence="12">
    <location>
        <begin position="220"/>
        <end position="281"/>
    </location>
</feature>
<dbReference type="CDD" id="cd04590">
    <property type="entry name" value="CBS_pair_CorC_HlyC_assoc"/>
    <property type="match status" value="1"/>
</dbReference>
<dbReference type="Pfam" id="PF00571">
    <property type="entry name" value="CBS"/>
    <property type="match status" value="2"/>
</dbReference>
<feature type="transmembrane region" description="Helical" evidence="11">
    <location>
        <begin position="97"/>
        <end position="118"/>
    </location>
</feature>
<dbReference type="Gene3D" id="3.30.465.10">
    <property type="match status" value="1"/>
</dbReference>
<accession>A0ABQ4CEH1</accession>
<keyword evidence="3" id="KW-1003">Cell membrane</keyword>
<evidence type="ECO:0000256" key="5">
    <source>
        <dbReference type="ARBA" id="ARBA00022737"/>
    </source>
</evidence>
<feature type="domain" description="CNNM transmembrane" evidence="13">
    <location>
        <begin position="1"/>
        <end position="201"/>
    </location>
</feature>
<dbReference type="Proteomes" id="UP000624325">
    <property type="component" value="Unassembled WGS sequence"/>
</dbReference>
<dbReference type="InterPro" id="IPR016169">
    <property type="entry name" value="FAD-bd_PCMH_sub2"/>
</dbReference>
<dbReference type="PROSITE" id="PS51371">
    <property type="entry name" value="CBS"/>
    <property type="match status" value="2"/>
</dbReference>
<evidence type="ECO:0000256" key="7">
    <source>
        <dbReference type="ARBA" id="ARBA00023122"/>
    </source>
</evidence>
<dbReference type="InterPro" id="IPR002550">
    <property type="entry name" value="CNNM"/>
</dbReference>
<feature type="transmembrane region" description="Helical" evidence="11">
    <location>
        <begin position="6"/>
        <end position="29"/>
    </location>
</feature>
<dbReference type="SMART" id="SM01091">
    <property type="entry name" value="CorC_HlyC"/>
    <property type="match status" value="1"/>
</dbReference>
<feature type="transmembrane region" description="Helical" evidence="11">
    <location>
        <begin position="57"/>
        <end position="77"/>
    </location>
</feature>
<name>A0ABQ4CEH1_9ACTN</name>